<keyword evidence="1" id="KW-0547">Nucleotide-binding</keyword>
<keyword evidence="1 2" id="KW-0808">Transferase</keyword>
<evidence type="ECO:0000313" key="2">
    <source>
        <dbReference type="EMBL" id="EXB04583.1"/>
    </source>
</evidence>
<keyword evidence="1" id="KW-0119">Carbohydrate metabolism</keyword>
<dbReference type="GO" id="GO:0006040">
    <property type="term" value="P:amino sugar metabolic process"/>
    <property type="evidence" value="ECO:0007669"/>
    <property type="project" value="InterPro"/>
</dbReference>
<dbReference type="GO" id="GO:0005524">
    <property type="term" value="F:ATP binding"/>
    <property type="evidence" value="ECO:0007669"/>
    <property type="project" value="UniProtKB-UniRule"/>
</dbReference>
<dbReference type="AlphaFoldDB" id="A0A009ILD0"/>
<dbReference type="Gene3D" id="3.30.420.40">
    <property type="match status" value="2"/>
</dbReference>
<protein>
    <recommendedName>
        <fullName evidence="1">Anhydro-N-acetylmuramic acid kinase</fullName>
        <ecNumber evidence="1">2.7.1.170</ecNumber>
    </recommendedName>
    <alternativeName>
        <fullName evidence="1">AnhMurNAc kinase</fullName>
    </alternativeName>
</protein>
<organism evidence="2 3">
    <name type="scientific">Acinetobacter baumannii (strain 1295743)</name>
    <dbReference type="NCBI Taxonomy" id="1310613"/>
    <lineage>
        <taxon>Bacteria</taxon>
        <taxon>Pseudomonadati</taxon>
        <taxon>Pseudomonadota</taxon>
        <taxon>Gammaproteobacteria</taxon>
        <taxon>Moraxellales</taxon>
        <taxon>Moraxellaceae</taxon>
        <taxon>Acinetobacter</taxon>
        <taxon>Acinetobacter calcoaceticus/baumannii complex</taxon>
    </lineage>
</organism>
<keyword evidence="1" id="KW-0067">ATP-binding</keyword>
<comment type="pathway">
    <text evidence="1">Cell wall biogenesis; peptidoglycan recycling.</text>
</comment>
<comment type="catalytic activity">
    <reaction evidence="1">
        <text>1,6-anhydro-N-acetyl-beta-muramate + ATP + H2O = N-acetyl-D-muramate 6-phosphate + ADP + H(+)</text>
        <dbReference type="Rhea" id="RHEA:24952"/>
        <dbReference type="ChEBI" id="CHEBI:15377"/>
        <dbReference type="ChEBI" id="CHEBI:15378"/>
        <dbReference type="ChEBI" id="CHEBI:30616"/>
        <dbReference type="ChEBI" id="CHEBI:58690"/>
        <dbReference type="ChEBI" id="CHEBI:58722"/>
        <dbReference type="ChEBI" id="CHEBI:456216"/>
        <dbReference type="EC" id="2.7.1.170"/>
    </reaction>
</comment>
<dbReference type="PATRIC" id="fig|1310613.3.peg.2869"/>
<dbReference type="UniPathway" id="UPA00544"/>
<reference evidence="2 3" key="1">
    <citation type="submission" date="2014-02" db="EMBL/GenBank/DDBJ databases">
        <title>Comparative genomics and transcriptomics to identify genetic mechanisms underlying the emergence of carbapenem resistant Acinetobacter baumannii (CRAb).</title>
        <authorList>
            <person name="Harris A.D."/>
            <person name="Johnson K.J."/>
            <person name="George J."/>
            <person name="Shefchek K."/>
            <person name="Daugherty S.C."/>
            <person name="Parankush S."/>
            <person name="Sadzewicz L."/>
            <person name="Tallon L."/>
            <person name="Sengamalay N."/>
            <person name="Hazen T.H."/>
            <person name="Rasko D.A."/>
        </authorList>
    </citation>
    <scope>NUCLEOTIDE SEQUENCE [LARGE SCALE GENOMIC DNA]</scope>
    <source>
        <strain evidence="2 3">1295743</strain>
    </source>
</reference>
<dbReference type="GO" id="GO:0016773">
    <property type="term" value="F:phosphotransferase activity, alcohol group as acceptor"/>
    <property type="evidence" value="ECO:0007669"/>
    <property type="project" value="UniProtKB-UniRule"/>
</dbReference>
<dbReference type="Pfam" id="PF03702">
    <property type="entry name" value="AnmK"/>
    <property type="match status" value="1"/>
</dbReference>
<proteinExistence type="inferred from homology"/>
<dbReference type="Proteomes" id="UP000020595">
    <property type="component" value="Unassembled WGS sequence"/>
</dbReference>
<feature type="binding site" evidence="1">
    <location>
        <begin position="11"/>
        <end position="18"/>
    </location>
    <ligand>
        <name>ATP</name>
        <dbReference type="ChEBI" id="CHEBI:30616"/>
    </ligand>
</feature>
<dbReference type="EC" id="2.7.1.170" evidence="1"/>
<dbReference type="InterPro" id="IPR005338">
    <property type="entry name" value="Anhydro_N_Ac-Mur_kinase"/>
</dbReference>
<accession>A0A009ILD0</accession>
<dbReference type="CDD" id="cd24050">
    <property type="entry name" value="ASKHA_NBD_ANMK"/>
    <property type="match status" value="1"/>
</dbReference>
<dbReference type="PANTHER" id="PTHR30605:SF0">
    <property type="entry name" value="ANHYDRO-N-ACETYLMURAMIC ACID KINASE"/>
    <property type="match status" value="1"/>
</dbReference>
<evidence type="ECO:0000256" key="1">
    <source>
        <dbReference type="HAMAP-Rule" id="MF_01270"/>
    </source>
</evidence>
<dbReference type="GeneID" id="92891928"/>
<dbReference type="RefSeq" id="WP_001274588.1">
    <property type="nucleotide sequence ID" value="NZ_JEWH01000045.1"/>
</dbReference>
<comment type="pathway">
    <text evidence="1">Amino-sugar metabolism; 1,6-anhydro-N-acetylmuramate degradation.</text>
</comment>
<dbReference type="GO" id="GO:0097175">
    <property type="term" value="P:1,6-anhydro-N-acetyl-beta-muramic acid catabolic process"/>
    <property type="evidence" value="ECO:0007669"/>
    <property type="project" value="UniProtKB-UniRule"/>
</dbReference>
<comment type="function">
    <text evidence="1">Catalyzes the specific phosphorylation of 1,6-anhydro-N-acetylmuramic acid (anhMurNAc) with the simultaneous cleavage of the 1,6-anhydro ring, generating MurNAc-6-P. Is required for the utilization of anhMurNAc either imported from the medium or derived from its own cell wall murein, and thus plays a role in cell wall recycling.</text>
</comment>
<evidence type="ECO:0000313" key="3">
    <source>
        <dbReference type="Proteomes" id="UP000020595"/>
    </source>
</evidence>
<comment type="similarity">
    <text evidence="1">Belongs to the anhydro-N-acetylmuramic acid kinase family.</text>
</comment>
<dbReference type="PANTHER" id="PTHR30605">
    <property type="entry name" value="ANHYDRO-N-ACETYLMURAMIC ACID KINASE"/>
    <property type="match status" value="1"/>
</dbReference>
<gene>
    <name evidence="1 2" type="primary">anmK</name>
    <name evidence="2" type="ORF">J512_2984</name>
</gene>
<dbReference type="HAMAP" id="MF_01270">
    <property type="entry name" value="AnhMurNAc_kinase"/>
    <property type="match status" value="1"/>
</dbReference>
<dbReference type="GO" id="GO:0016301">
    <property type="term" value="F:kinase activity"/>
    <property type="evidence" value="ECO:0007669"/>
    <property type="project" value="UniProtKB-KW"/>
</dbReference>
<dbReference type="NCBIfam" id="NF007139">
    <property type="entry name" value="PRK09585.1-3"/>
    <property type="match status" value="1"/>
</dbReference>
<sequence>MSAIYIGVMTGTSMDGVDIVAASFEPLQLHATLTVPFEPELRDELMALTLPDDNEIDRMGKADVALAKMIGHGINSLIEKHQLDRSQIKAIGSHGQTIRHRPEHGFTLQIGDPNIITEITQIPVVSDFRRRDMAAGGQGAPLVPAFHQALFQHPSIHRVILNLGGIANVSMLPANNPDGVFGFDTGPANILMDAWCHRHTGHPYDENGDWAAYGHPIRSLLDRLYAHEYFSKEPPKSTGREDFNIDWLDDQLIDWRNDLTYDELEDTPENIQATLLKLTVRAIQKAIYRSNMETGEVYVCGGGAYNSYLLEQLRWRLRKHNWSVQTTDVLGLSPTWVEATAFAWLAMRFVDGLSGNLPAVTGASDFRILGTITAV</sequence>
<keyword evidence="1 2" id="KW-0418">Kinase</keyword>
<dbReference type="EMBL" id="JEWH01000045">
    <property type="protein sequence ID" value="EXB04583.1"/>
    <property type="molecule type" value="Genomic_DNA"/>
</dbReference>
<dbReference type="InterPro" id="IPR043129">
    <property type="entry name" value="ATPase_NBD"/>
</dbReference>
<name>A0A009ILD0_ACIB9</name>
<dbReference type="SUPFAM" id="SSF53067">
    <property type="entry name" value="Actin-like ATPase domain"/>
    <property type="match status" value="1"/>
</dbReference>
<comment type="caution">
    <text evidence="2">The sequence shown here is derived from an EMBL/GenBank/DDBJ whole genome shotgun (WGS) entry which is preliminary data.</text>
</comment>
<dbReference type="UniPathway" id="UPA00343"/>
<dbReference type="GO" id="GO:0009254">
    <property type="term" value="P:peptidoglycan turnover"/>
    <property type="evidence" value="ECO:0007669"/>
    <property type="project" value="UniProtKB-UniRule"/>
</dbReference>